<comment type="similarity">
    <text evidence="5">Belongs to the MinC family.</text>
</comment>
<dbReference type="GO" id="GO:1901891">
    <property type="term" value="P:regulation of cell septum assembly"/>
    <property type="evidence" value="ECO:0007669"/>
    <property type="project" value="InterPro"/>
</dbReference>
<dbReference type="InterPro" id="IPR016098">
    <property type="entry name" value="CAP/MinC_C"/>
</dbReference>
<dbReference type="AlphaFoldDB" id="K9XXL3"/>
<evidence type="ECO:0000256" key="4">
    <source>
        <dbReference type="ARBA" id="ARBA00046874"/>
    </source>
</evidence>
<keyword evidence="1 5" id="KW-0132">Cell division</keyword>
<dbReference type="HAMAP" id="MF_00267">
    <property type="entry name" value="MinC"/>
    <property type="match status" value="1"/>
</dbReference>
<evidence type="ECO:0000259" key="6">
    <source>
        <dbReference type="Pfam" id="PF03775"/>
    </source>
</evidence>
<dbReference type="SUPFAM" id="SSF63848">
    <property type="entry name" value="Cell-division inhibitor MinC, C-terminal domain"/>
    <property type="match status" value="1"/>
</dbReference>
<dbReference type="Pfam" id="PF03775">
    <property type="entry name" value="MinC_C"/>
    <property type="match status" value="1"/>
</dbReference>
<protein>
    <recommendedName>
        <fullName evidence="5">Probable septum site-determining protein MinC</fullName>
    </recommendedName>
</protein>
<dbReference type="eggNOG" id="COG0850">
    <property type="taxonomic scope" value="Bacteria"/>
</dbReference>
<dbReference type="PANTHER" id="PTHR34108">
    <property type="entry name" value="SEPTUM SITE-DETERMINING PROTEIN MINC"/>
    <property type="match status" value="1"/>
</dbReference>
<comment type="subunit">
    <text evidence="4 5">Interacts with MinD and FtsZ.</text>
</comment>
<dbReference type="HOGENOM" id="CLU_048711_0_0_3"/>
<gene>
    <name evidence="5" type="primary">minC</name>
    <name evidence="7" type="ordered locus">Sta7437_3771</name>
</gene>
<evidence type="ECO:0000256" key="5">
    <source>
        <dbReference type="HAMAP-Rule" id="MF_00267"/>
    </source>
</evidence>
<dbReference type="InterPro" id="IPR013033">
    <property type="entry name" value="MinC"/>
</dbReference>
<dbReference type="NCBIfam" id="NF001778">
    <property type="entry name" value="PRK00513.2-4"/>
    <property type="match status" value="1"/>
</dbReference>
<dbReference type="InterPro" id="IPR005526">
    <property type="entry name" value="Septum_form_inhib_MinC_C"/>
</dbReference>
<dbReference type="KEGG" id="scs:Sta7437_3771"/>
<keyword evidence="8" id="KW-1185">Reference proteome</keyword>
<dbReference type="PATRIC" id="fig|111780.3.peg.3909"/>
<proteinExistence type="inferred from homology"/>
<organism evidence="7 8">
    <name type="scientific">Stanieria cyanosphaera (strain ATCC 29371 / PCC 7437)</name>
    <dbReference type="NCBI Taxonomy" id="111780"/>
    <lineage>
        <taxon>Bacteria</taxon>
        <taxon>Bacillati</taxon>
        <taxon>Cyanobacteriota</taxon>
        <taxon>Cyanophyceae</taxon>
        <taxon>Pleurocapsales</taxon>
        <taxon>Dermocarpellaceae</taxon>
        <taxon>Stanieria</taxon>
    </lineage>
</organism>
<dbReference type="Proteomes" id="UP000010473">
    <property type="component" value="Chromosome"/>
</dbReference>
<sequence length="269" mass="29531">MLDFYMTFDPISLEFSEPTSSPPLVNQYAQVSLKSEDNKLLLVLLSEAQLSSEIPWSEVWQELKHSLQAREQSWQPGTKVTLVAHDRLLDARQLQTIVEILNEAQLGIDRVCTSRRQTAIAAATAGYSVEQTTVEQSLSPSSDNQDQLLAEPLYLQNTVRSGIEIRHPGTVVVLGDLNPGGKIIAAGDIFIWGRLRGVAHAGALGNRQCRILALKMEPTQLRIADAVARSPKLSPKQLEPEVAYVTATGIRLAKAIDFAKNYSLSTLSS</sequence>
<comment type="function">
    <text evidence="5">Cell division inhibitor that blocks the formation of polar Z ring septums. Rapidly oscillates between the poles of the cell to destabilize FtsZ filaments that have formed before they mature into polar Z rings. Prevents FtsZ polymerization.</text>
</comment>
<evidence type="ECO:0000256" key="2">
    <source>
        <dbReference type="ARBA" id="ARBA00023210"/>
    </source>
</evidence>
<evidence type="ECO:0000256" key="3">
    <source>
        <dbReference type="ARBA" id="ARBA00023306"/>
    </source>
</evidence>
<dbReference type="PANTHER" id="PTHR34108:SF1">
    <property type="entry name" value="SEPTUM SITE-DETERMINING PROTEIN MINC"/>
    <property type="match status" value="1"/>
</dbReference>
<dbReference type="GO" id="GO:0000902">
    <property type="term" value="P:cell morphogenesis"/>
    <property type="evidence" value="ECO:0007669"/>
    <property type="project" value="InterPro"/>
</dbReference>
<dbReference type="NCBIfam" id="TIGR01222">
    <property type="entry name" value="minC"/>
    <property type="match status" value="1"/>
</dbReference>
<evidence type="ECO:0000313" key="7">
    <source>
        <dbReference type="EMBL" id="AFZ37263.1"/>
    </source>
</evidence>
<dbReference type="InterPro" id="IPR036145">
    <property type="entry name" value="MinC_C_sf"/>
</dbReference>
<feature type="domain" description="Septum formation inhibitor MinC C-terminal" evidence="6">
    <location>
        <begin position="155"/>
        <end position="248"/>
    </location>
</feature>
<evidence type="ECO:0000256" key="1">
    <source>
        <dbReference type="ARBA" id="ARBA00022618"/>
    </source>
</evidence>
<dbReference type="GO" id="GO:0000917">
    <property type="term" value="P:division septum assembly"/>
    <property type="evidence" value="ECO:0007669"/>
    <property type="project" value="UniProtKB-KW"/>
</dbReference>
<accession>K9XXL3</accession>
<dbReference type="Gene3D" id="2.160.20.70">
    <property type="match status" value="1"/>
</dbReference>
<name>K9XXL3_STAC7</name>
<keyword evidence="2 5" id="KW-0717">Septation</keyword>
<keyword evidence="3 5" id="KW-0131">Cell cycle</keyword>
<dbReference type="EMBL" id="CP003653">
    <property type="protein sequence ID" value="AFZ37263.1"/>
    <property type="molecule type" value="Genomic_DNA"/>
</dbReference>
<reference evidence="8" key="1">
    <citation type="journal article" date="2013" name="Proc. Natl. Acad. Sci. U.S.A.">
        <title>Improving the coverage of the cyanobacterial phylum using diversity-driven genome sequencing.</title>
        <authorList>
            <person name="Shih P.M."/>
            <person name="Wu D."/>
            <person name="Latifi A."/>
            <person name="Axen S.D."/>
            <person name="Fewer D.P."/>
            <person name="Talla E."/>
            <person name="Calteau A."/>
            <person name="Cai F."/>
            <person name="Tandeau de Marsac N."/>
            <person name="Rippka R."/>
            <person name="Herdman M."/>
            <person name="Sivonen K."/>
            <person name="Coursin T."/>
            <person name="Laurent T."/>
            <person name="Goodwin L."/>
            <person name="Nolan M."/>
            <person name="Davenport K.W."/>
            <person name="Han C.S."/>
            <person name="Rubin E.M."/>
            <person name="Eisen J.A."/>
            <person name="Woyke T."/>
            <person name="Gugger M."/>
            <person name="Kerfeld C.A."/>
        </authorList>
    </citation>
    <scope>NUCLEOTIDE SEQUENCE [LARGE SCALE GENOMIC DNA]</scope>
    <source>
        <strain evidence="8">ATCC 29371 / PCC 7437</strain>
    </source>
</reference>
<dbReference type="Gene3D" id="3.30.160.540">
    <property type="match status" value="1"/>
</dbReference>
<evidence type="ECO:0000313" key="8">
    <source>
        <dbReference type="Proteomes" id="UP000010473"/>
    </source>
</evidence>
<dbReference type="STRING" id="111780.Sta7437_3771"/>